<sequence>KCSAVTVAERAVARGSDQQQDVSVIWRGLASYGR</sequence>
<reference evidence="1 2" key="2">
    <citation type="journal article" date="2017" name="Front. Plant Sci.">
        <title>Gene Classification and Mining of Molecular Markers Useful in Red Clover (Trifolium pratense) Breeding.</title>
        <authorList>
            <person name="Istvanek J."/>
            <person name="Dluhosova J."/>
            <person name="Dluhos P."/>
            <person name="Patkova L."/>
            <person name="Nedelnik J."/>
            <person name="Repkova J."/>
        </authorList>
    </citation>
    <scope>NUCLEOTIDE SEQUENCE [LARGE SCALE GENOMIC DNA]</scope>
    <source>
        <strain evidence="2">cv. Tatra</strain>
        <tissue evidence="1">Young leaves</tissue>
    </source>
</reference>
<dbReference type="EMBL" id="ASHM01205868">
    <property type="protein sequence ID" value="PNX67229.1"/>
    <property type="molecule type" value="Genomic_DNA"/>
</dbReference>
<dbReference type="Proteomes" id="UP000236291">
    <property type="component" value="Unassembled WGS sequence"/>
</dbReference>
<feature type="non-terminal residue" evidence="1">
    <location>
        <position position="1"/>
    </location>
</feature>
<organism evidence="1 2">
    <name type="scientific">Trifolium pratense</name>
    <name type="common">Red clover</name>
    <dbReference type="NCBI Taxonomy" id="57577"/>
    <lineage>
        <taxon>Eukaryota</taxon>
        <taxon>Viridiplantae</taxon>
        <taxon>Streptophyta</taxon>
        <taxon>Embryophyta</taxon>
        <taxon>Tracheophyta</taxon>
        <taxon>Spermatophyta</taxon>
        <taxon>Magnoliopsida</taxon>
        <taxon>eudicotyledons</taxon>
        <taxon>Gunneridae</taxon>
        <taxon>Pentapetalae</taxon>
        <taxon>rosids</taxon>
        <taxon>fabids</taxon>
        <taxon>Fabales</taxon>
        <taxon>Fabaceae</taxon>
        <taxon>Papilionoideae</taxon>
        <taxon>50 kb inversion clade</taxon>
        <taxon>NPAAA clade</taxon>
        <taxon>Hologalegina</taxon>
        <taxon>IRL clade</taxon>
        <taxon>Trifolieae</taxon>
        <taxon>Trifolium</taxon>
    </lineage>
</organism>
<evidence type="ECO:0000313" key="2">
    <source>
        <dbReference type="Proteomes" id="UP000236291"/>
    </source>
</evidence>
<name>A0A2K3KLU3_TRIPR</name>
<gene>
    <name evidence="1" type="ORF">L195_g063420</name>
</gene>
<evidence type="ECO:0000313" key="1">
    <source>
        <dbReference type="EMBL" id="PNX67229.1"/>
    </source>
</evidence>
<comment type="caution">
    <text evidence="1">The sequence shown here is derived from an EMBL/GenBank/DDBJ whole genome shotgun (WGS) entry which is preliminary data.</text>
</comment>
<accession>A0A2K3KLU3</accession>
<dbReference type="AlphaFoldDB" id="A0A2K3KLU3"/>
<reference evidence="1 2" key="1">
    <citation type="journal article" date="2014" name="Am. J. Bot.">
        <title>Genome assembly and annotation for red clover (Trifolium pratense; Fabaceae).</title>
        <authorList>
            <person name="Istvanek J."/>
            <person name="Jaros M."/>
            <person name="Krenek A."/>
            <person name="Repkova J."/>
        </authorList>
    </citation>
    <scope>NUCLEOTIDE SEQUENCE [LARGE SCALE GENOMIC DNA]</scope>
    <source>
        <strain evidence="2">cv. Tatra</strain>
        <tissue evidence="1">Young leaves</tissue>
    </source>
</reference>
<proteinExistence type="predicted"/>
<protein>
    <submittedName>
        <fullName evidence="1">Uncharacterized protein</fullName>
    </submittedName>
</protein>